<dbReference type="Proteomes" id="UP000623509">
    <property type="component" value="Unassembled WGS sequence"/>
</dbReference>
<sequence>MFSPQWIQTFLALADTGSFTRAAIRLNLTQAAVSQHVRELETQLGPLLVRHPRALELTPAGESFLDYCHEVEQAGRRLKVRLADADAHRGEVGLTTPGSVGLAIHAPLLALQAENPGLVIRHRFAPDPEIIDALREKQYDFGIVTLRPDDPRLSASEFAEEVLELVVPAGQMVTSWDDLARLGFIEHPDGPAMATRLFSRAFPGNPGVRRLPRRGYINQVGLILDAVARGFGFTVIPRHARQSFAEAAAIKVALSGDPYPLWLVHRAEWPLSARAAFVAEHLREKMHALKERRTGP</sequence>
<dbReference type="InterPro" id="IPR005119">
    <property type="entry name" value="LysR_subst-bd"/>
</dbReference>
<reference evidence="7 8" key="2">
    <citation type="submission" date="2017-07" db="EMBL/GenBank/DDBJ databases">
        <title>Candidatus Dactylopiibacterium carminicum, a nitrogen-fixing symbiont of the cochineal insect Dactylopius coccus and Dactylopius opuntiae (Hemiptera: Coccoidea: Dactylopiidae).</title>
        <authorList>
            <person name="Vera A."/>
        </authorList>
    </citation>
    <scope>NUCLEOTIDE SEQUENCE [LARGE SCALE GENOMIC DNA]</scope>
    <source>
        <strain evidence="7 8">NFDCM</strain>
    </source>
</reference>
<dbReference type="InterPro" id="IPR036388">
    <property type="entry name" value="WH-like_DNA-bd_sf"/>
</dbReference>
<dbReference type="PRINTS" id="PR00039">
    <property type="entry name" value="HTHLYSR"/>
</dbReference>
<dbReference type="Pfam" id="PF00126">
    <property type="entry name" value="HTH_1"/>
    <property type="match status" value="1"/>
</dbReference>
<evidence type="ECO:0000313" key="9">
    <source>
        <dbReference type="Proteomes" id="UP000623509"/>
    </source>
</evidence>
<dbReference type="SUPFAM" id="SSF53850">
    <property type="entry name" value="Periplasmic binding protein-like II"/>
    <property type="match status" value="1"/>
</dbReference>
<evidence type="ECO:0000313" key="7">
    <source>
        <dbReference type="EMBL" id="PAS94058.1"/>
    </source>
</evidence>
<evidence type="ECO:0000259" key="5">
    <source>
        <dbReference type="PROSITE" id="PS50931"/>
    </source>
</evidence>
<evidence type="ECO:0000256" key="4">
    <source>
        <dbReference type="ARBA" id="ARBA00023163"/>
    </source>
</evidence>
<gene>
    <name evidence="6" type="ORF">BGI27_04255</name>
    <name evidence="7" type="ORF">CGU29_05300</name>
</gene>
<accession>A0A272EVC1</accession>
<dbReference type="SUPFAM" id="SSF46785">
    <property type="entry name" value="Winged helix' DNA-binding domain"/>
    <property type="match status" value="1"/>
</dbReference>
<comment type="similarity">
    <text evidence="1">Belongs to the LysR transcriptional regulatory family.</text>
</comment>
<dbReference type="AlphaFoldDB" id="A0A272EVC1"/>
<reference evidence="6 9" key="1">
    <citation type="submission" date="2016-08" db="EMBL/GenBank/DDBJ databases">
        <title>Candidatus Dactylopiibacterium carminicum genome sequence.</title>
        <authorList>
            <person name="Ramirez-Puebla S.T."/>
            <person name="Ormeno-Orrillo E."/>
            <person name="Vera-Ponce De Leon A."/>
            <person name="Luis L."/>
            <person name="Sanchez-Flores A."/>
            <person name="Monica R."/>
            <person name="Martinez-Romero E."/>
        </authorList>
    </citation>
    <scope>NUCLEOTIDE SEQUENCE [LARGE SCALE GENOMIC DNA]</scope>
    <source>
        <strain evidence="6">END1</strain>
    </source>
</reference>
<keyword evidence="3" id="KW-0238">DNA-binding</keyword>
<dbReference type="GO" id="GO:0003700">
    <property type="term" value="F:DNA-binding transcription factor activity"/>
    <property type="evidence" value="ECO:0007669"/>
    <property type="project" value="InterPro"/>
</dbReference>
<dbReference type="Proteomes" id="UP000216107">
    <property type="component" value="Unassembled WGS sequence"/>
</dbReference>
<dbReference type="PROSITE" id="PS50931">
    <property type="entry name" value="HTH_LYSR"/>
    <property type="match status" value="1"/>
</dbReference>
<dbReference type="PANTHER" id="PTHR30126:SF99">
    <property type="entry name" value="TRANSCRIPTIONAL REGULATOR LYSR FAMILY"/>
    <property type="match status" value="1"/>
</dbReference>
<dbReference type="Pfam" id="PF03466">
    <property type="entry name" value="LysR_substrate"/>
    <property type="match status" value="1"/>
</dbReference>
<dbReference type="PANTHER" id="PTHR30126">
    <property type="entry name" value="HTH-TYPE TRANSCRIPTIONAL REGULATOR"/>
    <property type="match status" value="1"/>
</dbReference>
<feature type="domain" description="HTH lysR-type" evidence="5">
    <location>
        <begin position="2"/>
        <end position="58"/>
    </location>
</feature>
<dbReference type="EMBL" id="NMRN01000010">
    <property type="protein sequence ID" value="PAS94058.1"/>
    <property type="molecule type" value="Genomic_DNA"/>
</dbReference>
<evidence type="ECO:0000313" key="6">
    <source>
        <dbReference type="EMBL" id="KAF7600112.1"/>
    </source>
</evidence>
<dbReference type="CDD" id="cd05466">
    <property type="entry name" value="PBP2_LTTR_substrate"/>
    <property type="match status" value="1"/>
</dbReference>
<evidence type="ECO:0000313" key="8">
    <source>
        <dbReference type="Proteomes" id="UP000216107"/>
    </source>
</evidence>
<dbReference type="Gene3D" id="3.40.190.10">
    <property type="entry name" value="Periplasmic binding protein-like II"/>
    <property type="match status" value="2"/>
</dbReference>
<dbReference type="OrthoDB" id="8751315at2"/>
<proteinExistence type="inferred from homology"/>
<keyword evidence="2" id="KW-0805">Transcription regulation</keyword>
<keyword evidence="9" id="KW-1185">Reference proteome</keyword>
<evidence type="ECO:0000256" key="3">
    <source>
        <dbReference type="ARBA" id="ARBA00023125"/>
    </source>
</evidence>
<name>A0A272EVC1_9RHOO</name>
<dbReference type="InterPro" id="IPR036390">
    <property type="entry name" value="WH_DNA-bd_sf"/>
</dbReference>
<keyword evidence="4" id="KW-0804">Transcription</keyword>
<dbReference type="GO" id="GO:0000976">
    <property type="term" value="F:transcription cis-regulatory region binding"/>
    <property type="evidence" value="ECO:0007669"/>
    <property type="project" value="TreeGrafter"/>
</dbReference>
<dbReference type="InterPro" id="IPR000847">
    <property type="entry name" value="LysR_HTH_N"/>
</dbReference>
<evidence type="ECO:0000256" key="1">
    <source>
        <dbReference type="ARBA" id="ARBA00009437"/>
    </source>
</evidence>
<evidence type="ECO:0000256" key="2">
    <source>
        <dbReference type="ARBA" id="ARBA00023015"/>
    </source>
</evidence>
<dbReference type="RefSeq" id="WP_095523675.1">
    <property type="nucleotide sequence ID" value="NZ_MDUX01000009.1"/>
</dbReference>
<dbReference type="Gene3D" id="1.10.10.10">
    <property type="entry name" value="Winged helix-like DNA-binding domain superfamily/Winged helix DNA-binding domain"/>
    <property type="match status" value="1"/>
</dbReference>
<protein>
    <submittedName>
        <fullName evidence="7">LysR family transcriptional regulator</fullName>
    </submittedName>
</protein>
<comment type="caution">
    <text evidence="7">The sequence shown here is derived from an EMBL/GenBank/DDBJ whole genome shotgun (WGS) entry which is preliminary data.</text>
</comment>
<dbReference type="EMBL" id="MDUX01000009">
    <property type="protein sequence ID" value="KAF7600112.1"/>
    <property type="molecule type" value="Genomic_DNA"/>
</dbReference>
<organism evidence="7 8">
    <name type="scientific">Candidatus Dactylopiibacterium carminicum</name>
    <dbReference type="NCBI Taxonomy" id="857335"/>
    <lineage>
        <taxon>Bacteria</taxon>
        <taxon>Pseudomonadati</taxon>
        <taxon>Pseudomonadota</taxon>
        <taxon>Betaproteobacteria</taxon>
        <taxon>Rhodocyclales</taxon>
        <taxon>Rhodocyclaceae</taxon>
        <taxon>Candidatus Dactylopiibacterium</taxon>
    </lineage>
</organism>